<evidence type="ECO:0000256" key="1">
    <source>
        <dbReference type="ARBA" id="ARBA00022737"/>
    </source>
</evidence>
<evidence type="ECO:0000313" key="4">
    <source>
        <dbReference type="EMBL" id="KAH0558732.1"/>
    </source>
</evidence>
<proteinExistence type="predicted"/>
<comment type="caution">
    <text evidence="4">The sequence shown here is derived from an EMBL/GenBank/DDBJ whole genome shotgun (WGS) entry which is preliminary data.</text>
</comment>
<dbReference type="Gene3D" id="1.25.40.10">
    <property type="entry name" value="Tetratricopeptide repeat domain"/>
    <property type="match status" value="5"/>
</dbReference>
<dbReference type="GO" id="GO:0055087">
    <property type="term" value="C:Ski complex"/>
    <property type="evidence" value="ECO:0007669"/>
    <property type="project" value="InterPro"/>
</dbReference>
<dbReference type="Proteomes" id="UP000750711">
    <property type="component" value="Unassembled WGS sequence"/>
</dbReference>
<feature type="repeat" description="TPR" evidence="3">
    <location>
        <begin position="448"/>
        <end position="481"/>
    </location>
</feature>
<dbReference type="InterPro" id="IPR040962">
    <property type="entry name" value="TPR_22"/>
</dbReference>
<feature type="repeat" description="TPR" evidence="3">
    <location>
        <begin position="722"/>
        <end position="755"/>
    </location>
</feature>
<dbReference type="Pfam" id="PF13174">
    <property type="entry name" value="TPR_6"/>
    <property type="match status" value="1"/>
</dbReference>
<dbReference type="EMBL" id="JAGHQM010000756">
    <property type="protein sequence ID" value="KAH0558732.1"/>
    <property type="molecule type" value="Genomic_DNA"/>
</dbReference>
<reference evidence="4" key="1">
    <citation type="submission" date="2021-03" db="EMBL/GenBank/DDBJ databases">
        <title>Comparative genomics and phylogenomic investigation of the class Geoglossomycetes provide insights into ecological specialization and systematics.</title>
        <authorList>
            <person name="Melie T."/>
            <person name="Pirro S."/>
            <person name="Miller A.N."/>
            <person name="Quandt A."/>
        </authorList>
    </citation>
    <scope>NUCLEOTIDE SEQUENCE</scope>
    <source>
        <strain evidence="4">CAQ_001_2017</strain>
    </source>
</reference>
<feature type="repeat" description="TPR" evidence="3">
    <location>
        <begin position="983"/>
        <end position="1016"/>
    </location>
</feature>
<dbReference type="GO" id="GO:0006401">
    <property type="term" value="P:RNA catabolic process"/>
    <property type="evidence" value="ECO:0007669"/>
    <property type="project" value="InterPro"/>
</dbReference>
<organism evidence="4 5">
    <name type="scientific">Trichoglossum hirsutum</name>
    <dbReference type="NCBI Taxonomy" id="265104"/>
    <lineage>
        <taxon>Eukaryota</taxon>
        <taxon>Fungi</taxon>
        <taxon>Dikarya</taxon>
        <taxon>Ascomycota</taxon>
        <taxon>Pezizomycotina</taxon>
        <taxon>Geoglossomycetes</taxon>
        <taxon>Geoglossales</taxon>
        <taxon>Geoglossaceae</taxon>
        <taxon>Trichoglossum</taxon>
    </lineage>
</organism>
<dbReference type="PROSITE" id="PS50005">
    <property type="entry name" value="TPR"/>
    <property type="match status" value="5"/>
</dbReference>
<dbReference type="SMART" id="SM00028">
    <property type="entry name" value="TPR"/>
    <property type="match status" value="12"/>
</dbReference>
<dbReference type="PANTHER" id="PTHR15704:SF7">
    <property type="entry name" value="SUPERKILLER COMPLEX PROTEIN 3"/>
    <property type="match status" value="1"/>
</dbReference>
<keyword evidence="5" id="KW-1185">Reference proteome</keyword>
<dbReference type="Pfam" id="PF13432">
    <property type="entry name" value="TPR_16"/>
    <property type="match status" value="3"/>
</dbReference>
<name>A0A9P8LAZ7_9PEZI</name>
<dbReference type="InterPro" id="IPR019734">
    <property type="entry name" value="TPR_rpt"/>
</dbReference>
<dbReference type="Pfam" id="PF18833">
    <property type="entry name" value="TPR_22"/>
    <property type="match status" value="1"/>
</dbReference>
<keyword evidence="2 3" id="KW-0802">TPR repeat</keyword>
<keyword evidence="1" id="KW-0677">Repeat</keyword>
<protein>
    <recommendedName>
        <fullName evidence="6">Superkiller protein 3</fullName>
    </recommendedName>
</protein>
<dbReference type="InterPro" id="IPR039226">
    <property type="entry name" value="Ski3/TTC37"/>
</dbReference>
<dbReference type="InterPro" id="IPR011990">
    <property type="entry name" value="TPR-like_helical_dom_sf"/>
</dbReference>
<accession>A0A9P8LAZ7</accession>
<evidence type="ECO:0000256" key="2">
    <source>
        <dbReference type="ARBA" id="ARBA00022803"/>
    </source>
</evidence>
<dbReference type="SUPFAM" id="SSF48452">
    <property type="entry name" value="TPR-like"/>
    <property type="match status" value="5"/>
</dbReference>
<evidence type="ECO:0000313" key="5">
    <source>
        <dbReference type="Proteomes" id="UP000750711"/>
    </source>
</evidence>
<feature type="repeat" description="TPR" evidence="3">
    <location>
        <begin position="645"/>
        <end position="678"/>
    </location>
</feature>
<dbReference type="PANTHER" id="PTHR15704">
    <property type="entry name" value="SUPERKILLER 3 PROTEIN-RELATED"/>
    <property type="match status" value="1"/>
</dbReference>
<sequence length="1430" mass="158174">MSGTKAALKAAKAALDASKFDIAVVQSEKVLATDPQNYHANVFLGLARDKLGKYAEAAEAYDAATKIKGNDALAWQGLVSLYEKQAEGKVDEYRTAAVRLAEIYMGADDRTRSQTVIDKLIQFSQDHGTRAQYKQALGVLLPSGPLYDFLEGRLPHPSNTYIKLANIVETEEKERINREIGERRTRLGARIDQVTLDVKREVMSQSVLEEIYQNVIDWSNEDEVRRQFEEKLLSHAYNTLVVLPSGEKPNKRNRVEDLARGMVILKHPFSLAWDIALEWVDVERMAECDVGVLREYIAFFPENGLTKILKGYLESEISPFPAEAAIEGEGGEGENESSGTAILPMSSEERLLLMTEGLDEIPKSALAHRLMGEYYLFLEEYESAVEISRKARKLVSIDSQKTGLSFQRNTDAITITLATSLIHYQSPKNHPEARQLFESILKRTPTSTHALIGIGLILEEQEDYIDAIDFLSRALIGDPTNIRIRAETAWCKALNGDYALGQEELESCLPAVESTGPQARDLKAQTLYRIGICVWNRDSSFSSRKDRKGAYARFLDALKANINFAPAYTSLGVYYADYAKDRRRARKCFQKAFELSPGEVFAAERLAQGFADQGEWDLVEIVSQRVIDSGKVRPSPGSKKQKGESWPYAALGVVELNRQEYTKSIVSFQTALRISPEDYHSWVGLGESYHNSGRYIAATKAFEQAKRLENTVDRRGRAVESWFANYMLANVKRELGEYENAVRGYREVLNIHPGEFGVLIALVQTLVEGAWRDVETGFFGRAIEGTKDAIKVANEISEKRPDAFNLWKVVGDACTIFSWVQARVEEFPCKDVKTLLERDIEIGEYELFADVDGIGMDALSSFLPSETSTGPDMLTKSLHAAILAHKRAIYASAGETHAQAVAWFNLGHSEHRAHVCLHSQNLDGSRKSSRYLKAAIRCFKRAIELEAGNSEFWNALGVATTLLNPKVSQHAFVRSLHLNDKNARVWTNLGTFYLLQNDFQLANDSFTRAQSTDPDYAHAWLGQGFLALLLGDPKEAQLLFEHAFEISDSSSVPTKRQYALSTFAQLFSPSHASSSSTPRNSNLVQPLFALHQLLRLSPADLPFQHLSALFLERIGNYLAAIETLTNVCEKVEQDYEVTESPVSLTRFARAKADLGRVELAIGDFATANDDAETALQLSSLGGDDEETTPAPSSELSGCRLSAHLTAGLARYYANDMDAALEMFQAALEESGDAPDVICLLSEVLWAKGGERERSVARDQLFESIGRHPGHLPSILLLGAIAVLDRDFDTLEAVSSDLHELRVSDSEVVRDGRNQEKIQHLLDAAAILSPSSGSAADGKHAEMAQLATSILLSPSSASAWSQLAERSGEIYPAEMALKMAARGVPPLGALQAKDLARAFAGSGRVGDAQKAVVIAPWKSDGWVAFREALAQ</sequence>
<gene>
    <name evidence="4" type="ORF">GP486_004622</name>
</gene>
<dbReference type="Pfam" id="PF13181">
    <property type="entry name" value="TPR_8"/>
    <property type="match status" value="1"/>
</dbReference>
<evidence type="ECO:0008006" key="6">
    <source>
        <dbReference type="Google" id="ProtNLM"/>
    </source>
</evidence>
<feature type="repeat" description="TPR" evidence="3">
    <location>
        <begin position="679"/>
        <end position="712"/>
    </location>
</feature>
<evidence type="ECO:0000256" key="3">
    <source>
        <dbReference type="PROSITE-ProRule" id="PRU00339"/>
    </source>
</evidence>